<gene>
    <name evidence="9" type="ORF">OTU49_008567</name>
</gene>
<dbReference type="Pfam" id="PF06098">
    <property type="entry name" value="Radial_spoke_3"/>
    <property type="match status" value="1"/>
</dbReference>
<evidence type="ECO:0000313" key="10">
    <source>
        <dbReference type="Proteomes" id="UP001445076"/>
    </source>
</evidence>
<comment type="similarity">
    <text evidence="2">Belongs to the flagellar radial spoke RSP3 family.</text>
</comment>
<evidence type="ECO:0000256" key="6">
    <source>
        <dbReference type="ARBA" id="ARBA00023069"/>
    </source>
</evidence>
<reference evidence="9" key="2">
    <citation type="submission" date="2024-01" db="EMBL/GenBank/DDBJ databases">
        <authorList>
            <person name="He J."/>
            <person name="Wang M."/>
            <person name="Zheng J."/>
            <person name="Liu Z."/>
        </authorList>
    </citation>
    <scope>NUCLEOTIDE SEQUENCE</scope>
    <source>
        <strain evidence="9">ZL_2023a</strain>
        <tissue evidence="9">Muscle</tissue>
    </source>
</reference>
<dbReference type="AlphaFoldDB" id="A0AAW0WV34"/>
<evidence type="ECO:0000256" key="2">
    <source>
        <dbReference type="ARBA" id="ARBA00006737"/>
    </source>
</evidence>
<keyword evidence="6" id="KW-0969">Cilium</keyword>
<dbReference type="PANTHER" id="PTHR21648:SF0">
    <property type="entry name" value="RADIAL SPOKE HEAD PROTEIN 3 HOMOLOG"/>
    <property type="match status" value="1"/>
</dbReference>
<reference evidence="9 10" key="1">
    <citation type="journal article" date="2024" name="BMC Genomics">
        <title>Genome assembly of redclaw crayfish (Cherax quadricarinatus) provides insights into its immune adaptation and hypoxia tolerance.</title>
        <authorList>
            <person name="Liu Z."/>
            <person name="Zheng J."/>
            <person name="Li H."/>
            <person name="Fang K."/>
            <person name="Wang S."/>
            <person name="He J."/>
            <person name="Zhou D."/>
            <person name="Weng S."/>
            <person name="Chi M."/>
            <person name="Gu Z."/>
            <person name="He J."/>
            <person name="Li F."/>
            <person name="Wang M."/>
        </authorList>
    </citation>
    <scope>NUCLEOTIDE SEQUENCE [LARGE SCALE GENOMIC DNA]</scope>
    <source>
        <strain evidence="9">ZL_2023a</strain>
    </source>
</reference>
<organism evidence="9 10">
    <name type="scientific">Cherax quadricarinatus</name>
    <name type="common">Australian red claw crayfish</name>
    <dbReference type="NCBI Taxonomy" id="27406"/>
    <lineage>
        <taxon>Eukaryota</taxon>
        <taxon>Metazoa</taxon>
        <taxon>Ecdysozoa</taxon>
        <taxon>Arthropoda</taxon>
        <taxon>Crustacea</taxon>
        <taxon>Multicrustacea</taxon>
        <taxon>Malacostraca</taxon>
        <taxon>Eumalacostraca</taxon>
        <taxon>Eucarida</taxon>
        <taxon>Decapoda</taxon>
        <taxon>Pleocyemata</taxon>
        <taxon>Astacidea</taxon>
        <taxon>Parastacoidea</taxon>
        <taxon>Parastacidae</taxon>
        <taxon>Cherax</taxon>
    </lineage>
</organism>
<feature type="non-terminal residue" evidence="9">
    <location>
        <position position="259"/>
    </location>
</feature>
<evidence type="ECO:0000256" key="1">
    <source>
        <dbReference type="ARBA" id="ARBA00004611"/>
    </source>
</evidence>
<comment type="subcellular location">
    <subcellularLocation>
        <location evidence="1">Cytoplasm</location>
        <location evidence="1">Cytoskeleton</location>
        <location evidence="1">Flagellum axoneme</location>
    </subcellularLocation>
</comment>
<dbReference type="PANTHER" id="PTHR21648">
    <property type="entry name" value="FLAGELLAR RADIAL SPOKE PROTEIN 3"/>
    <property type="match status" value="1"/>
</dbReference>
<evidence type="ECO:0000313" key="9">
    <source>
        <dbReference type="EMBL" id="KAK8729614.1"/>
    </source>
</evidence>
<dbReference type="Proteomes" id="UP001445076">
    <property type="component" value="Unassembled WGS sequence"/>
</dbReference>
<keyword evidence="10" id="KW-1185">Reference proteome</keyword>
<keyword evidence="5" id="KW-0282">Flagellum</keyword>
<name>A0AAW0WV34_CHEQU</name>
<dbReference type="EMBL" id="JARKIK010000067">
    <property type="protein sequence ID" value="KAK8729614.1"/>
    <property type="molecule type" value="Genomic_DNA"/>
</dbReference>
<comment type="caution">
    <text evidence="9">The sequence shown here is derived from an EMBL/GenBank/DDBJ whole genome shotgun (WGS) entry which is preliminary data.</text>
</comment>
<keyword evidence="4" id="KW-0597">Phosphoprotein</keyword>
<sequence length="259" mass="29420">MAEVMTISPAGGVNLGTYTYTSAPRIVEHPRKSPSRHVITASLVSVGGNGNPMYDRRVVRGSNYAKRLSNDDLPKWNPYFTNARSLEQHEMMEPEMQHHHQRRQEFREKLEARVRHRREHPGMSSLYSSHGGSHRSFQRSHVYVQTDNYYEPLERPPEVQTEAQTPDTWSQDVPMAPMSFITPRGVDAHTQVYQTELEAEDEEEVVLAALVSRTLKESVLEVLQEEQAEEDTLTRLQTAALTPHLQSADTNDGDAQDAS</sequence>
<dbReference type="InterPro" id="IPR009290">
    <property type="entry name" value="Radial_spoke_3"/>
</dbReference>
<evidence type="ECO:0000256" key="5">
    <source>
        <dbReference type="ARBA" id="ARBA00022846"/>
    </source>
</evidence>
<dbReference type="GO" id="GO:0005929">
    <property type="term" value="C:cilium"/>
    <property type="evidence" value="ECO:0007669"/>
    <property type="project" value="TreeGrafter"/>
</dbReference>
<dbReference type="EMBL" id="JARKIK010000067">
    <property type="protein sequence ID" value="KAK8729616.1"/>
    <property type="molecule type" value="Genomic_DNA"/>
</dbReference>
<accession>A0AAW0WV34</accession>
<keyword evidence="3" id="KW-0963">Cytoplasm</keyword>
<evidence type="ECO:0000256" key="3">
    <source>
        <dbReference type="ARBA" id="ARBA00022490"/>
    </source>
</evidence>
<evidence type="ECO:0000256" key="4">
    <source>
        <dbReference type="ARBA" id="ARBA00022553"/>
    </source>
</evidence>
<evidence type="ECO:0000256" key="8">
    <source>
        <dbReference type="ARBA" id="ARBA00023273"/>
    </source>
</evidence>
<keyword evidence="8" id="KW-0966">Cell projection</keyword>
<evidence type="ECO:0000256" key="7">
    <source>
        <dbReference type="ARBA" id="ARBA00023212"/>
    </source>
</evidence>
<protein>
    <submittedName>
        <fullName evidence="9">Uncharacterized protein</fullName>
    </submittedName>
</protein>
<keyword evidence="7" id="KW-0206">Cytoskeleton</keyword>
<proteinExistence type="inferred from homology"/>